<feature type="transmembrane region" description="Helical" evidence="4">
    <location>
        <begin position="358"/>
        <end position="377"/>
    </location>
</feature>
<keyword evidence="7" id="KW-1185">Reference proteome</keyword>
<keyword evidence="2 4" id="KW-1133">Transmembrane helix</keyword>
<dbReference type="InterPro" id="IPR011701">
    <property type="entry name" value="MFS"/>
</dbReference>
<dbReference type="GO" id="GO:0022857">
    <property type="term" value="F:transmembrane transporter activity"/>
    <property type="evidence" value="ECO:0007669"/>
    <property type="project" value="InterPro"/>
</dbReference>
<proteinExistence type="predicted"/>
<feature type="transmembrane region" description="Helical" evidence="4">
    <location>
        <begin position="44"/>
        <end position="64"/>
    </location>
</feature>
<evidence type="ECO:0000256" key="3">
    <source>
        <dbReference type="ARBA" id="ARBA00023136"/>
    </source>
</evidence>
<dbReference type="InterPro" id="IPR020846">
    <property type="entry name" value="MFS_dom"/>
</dbReference>
<dbReference type="InterPro" id="IPR036259">
    <property type="entry name" value="MFS_trans_sf"/>
</dbReference>
<dbReference type="Proteomes" id="UP000281128">
    <property type="component" value="Unassembled WGS sequence"/>
</dbReference>
<dbReference type="PANTHER" id="PTHR23521:SF3">
    <property type="entry name" value="MFS TRANSPORTER"/>
    <property type="match status" value="1"/>
</dbReference>
<dbReference type="CDD" id="cd17477">
    <property type="entry name" value="MFS_YcaD_like"/>
    <property type="match status" value="1"/>
</dbReference>
<dbReference type="RefSeq" id="WP_121168297.1">
    <property type="nucleotide sequence ID" value="NZ_RAPE01000004.1"/>
</dbReference>
<dbReference type="Gene3D" id="1.20.1250.20">
    <property type="entry name" value="MFS general substrate transporter like domains"/>
    <property type="match status" value="2"/>
</dbReference>
<feature type="domain" description="Major facilitator superfamily (MFS) profile" evidence="5">
    <location>
        <begin position="202"/>
        <end position="421"/>
    </location>
</feature>
<evidence type="ECO:0000256" key="1">
    <source>
        <dbReference type="ARBA" id="ARBA00022692"/>
    </source>
</evidence>
<dbReference type="OrthoDB" id="9810614at2"/>
<dbReference type="GO" id="GO:0005886">
    <property type="term" value="C:plasma membrane"/>
    <property type="evidence" value="ECO:0007669"/>
    <property type="project" value="TreeGrafter"/>
</dbReference>
<sequence>MKAASAARIRYLSLLASVAFLVLGNGLQQTLIGLRAGVESYAEETVGVMMSAYFVGFVLASVHAPRVIQQVGHIRAFAAFASAASAVALCFALFVSPAVWILLRVMQGACYAGMIIVVESWLNASAEPSWRGRVLAIYSIVMYAAWAVSQPMVGLAPVSGFALFAVVSICLSLALVPITLSRAGDPGVVLATRVGIRRLLAISPMALTGAFVMGMAVGAFFGMGPVASQQSGFSDARTGMILSAALVGALVFQWPLGWLSDLMDRRLIIFGSSVAGLVVSLLFAGQLGAESEFSVILLAFLLGGTLMPLYSICLAEVNDRIEESELIAAASAFVLVYGVGSAVGPFSASLVMGQVGPAGLFLFIAMVLGLFAGFDALRIRQREKTNARAKQSYVATPSTSHAVLPLHEHGPDRAEDEAAPR</sequence>
<feature type="transmembrane region" description="Helical" evidence="4">
    <location>
        <begin position="241"/>
        <end position="260"/>
    </location>
</feature>
<dbReference type="PANTHER" id="PTHR23521">
    <property type="entry name" value="TRANSPORTER MFS SUPERFAMILY"/>
    <property type="match status" value="1"/>
</dbReference>
<accession>A0A3A8AVW0</accession>
<feature type="transmembrane region" description="Helical" evidence="4">
    <location>
        <begin position="326"/>
        <end position="346"/>
    </location>
</feature>
<evidence type="ECO:0000313" key="6">
    <source>
        <dbReference type="EMBL" id="RKF13532.1"/>
    </source>
</evidence>
<gene>
    <name evidence="6" type="ORF">D6850_14695</name>
</gene>
<name>A0A3A8AVW0_9RHOB</name>
<comment type="caution">
    <text evidence="6">The sequence shown here is derived from an EMBL/GenBank/DDBJ whole genome shotgun (WGS) entry which is preliminary data.</text>
</comment>
<organism evidence="6 7">
    <name type="scientific">Roseovarius spongiae</name>
    <dbReference type="NCBI Taxonomy" id="2320272"/>
    <lineage>
        <taxon>Bacteria</taxon>
        <taxon>Pseudomonadati</taxon>
        <taxon>Pseudomonadota</taxon>
        <taxon>Alphaproteobacteria</taxon>
        <taxon>Rhodobacterales</taxon>
        <taxon>Roseobacteraceae</taxon>
        <taxon>Roseovarius</taxon>
    </lineage>
</organism>
<feature type="transmembrane region" description="Helical" evidence="4">
    <location>
        <begin position="293"/>
        <end position="314"/>
    </location>
</feature>
<feature type="transmembrane region" description="Helical" evidence="4">
    <location>
        <begin position="267"/>
        <end position="287"/>
    </location>
</feature>
<feature type="transmembrane region" description="Helical" evidence="4">
    <location>
        <begin position="199"/>
        <end position="221"/>
    </location>
</feature>
<dbReference type="Pfam" id="PF07690">
    <property type="entry name" value="MFS_1"/>
    <property type="match status" value="1"/>
</dbReference>
<evidence type="ECO:0000256" key="4">
    <source>
        <dbReference type="SAM" id="Phobius"/>
    </source>
</evidence>
<evidence type="ECO:0000256" key="2">
    <source>
        <dbReference type="ARBA" id="ARBA00022989"/>
    </source>
</evidence>
<evidence type="ECO:0000313" key="7">
    <source>
        <dbReference type="Proteomes" id="UP000281128"/>
    </source>
</evidence>
<protein>
    <submittedName>
        <fullName evidence="6">MFS transporter</fullName>
    </submittedName>
</protein>
<feature type="transmembrane region" description="Helical" evidence="4">
    <location>
        <begin position="101"/>
        <end position="122"/>
    </location>
</feature>
<dbReference type="AlphaFoldDB" id="A0A3A8AVW0"/>
<keyword evidence="3 4" id="KW-0472">Membrane</keyword>
<feature type="transmembrane region" description="Helical" evidence="4">
    <location>
        <begin position="134"/>
        <end position="153"/>
    </location>
</feature>
<reference evidence="6 7" key="1">
    <citation type="submission" date="2018-09" db="EMBL/GenBank/DDBJ databases">
        <title>Roseovarius spongiae sp. nov., isolated from a marine sponge.</title>
        <authorList>
            <person name="Zhuang L."/>
            <person name="Luo L."/>
        </authorList>
    </citation>
    <scope>NUCLEOTIDE SEQUENCE [LARGE SCALE GENOMIC DNA]</scope>
    <source>
        <strain evidence="6 7">HN-E21</strain>
    </source>
</reference>
<evidence type="ECO:0000259" key="5">
    <source>
        <dbReference type="PROSITE" id="PS50850"/>
    </source>
</evidence>
<feature type="transmembrane region" description="Helical" evidence="4">
    <location>
        <begin position="76"/>
        <end position="95"/>
    </location>
</feature>
<dbReference type="SUPFAM" id="SSF103473">
    <property type="entry name" value="MFS general substrate transporter"/>
    <property type="match status" value="1"/>
</dbReference>
<feature type="transmembrane region" description="Helical" evidence="4">
    <location>
        <begin position="159"/>
        <end position="178"/>
    </location>
</feature>
<keyword evidence="1 4" id="KW-0812">Transmembrane</keyword>
<dbReference type="PROSITE" id="PS50850">
    <property type="entry name" value="MFS"/>
    <property type="match status" value="1"/>
</dbReference>
<dbReference type="EMBL" id="RAPE01000004">
    <property type="protein sequence ID" value="RKF13532.1"/>
    <property type="molecule type" value="Genomic_DNA"/>
</dbReference>
<dbReference type="InterPro" id="IPR047200">
    <property type="entry name" value="MFS_YcaD-like"/>
</dbReference>